<organism evidence="1 2">
    <name type="scientific">Portunus trituberculatus</name>
    <name type="common">Swimming crab</name>
    <name type="synonym">Neptunus trituberculatus</name>
    <dbReference type="NCBI Taxonomy" id="210409"/>
    <lineage>
        <taxon>Eukaryota</taxon>
        <taxon>Metazoa</taxon>
        <taxon>Ecdysozoa</taxon>
        <taxon>Arthropoda</taxon>
        <taxon>Crustacea</taxon>
        <taxon>Multicrustacea</taxon>
        <taxon>Malacostraca</taxon>
        <taxon>Eumalacostraca</taxon>
        <taxon>Eucarida</taxon>
        <taxon>Decapoda</taxon>
        <taxon>Pleocyemata</taxon>
        <taxon>Brachyura</taxon>
        <taxon>Eubrachyura</taxon>
        <taxon>Portunoidea</taxon>
        <taxon>Portunidae</taxon>
        <taxon>Portuninae</taxon>
        <taxon>Portunus</taxon>
    </lineage>
</organism>
<evidence type="ECO:0000313" key="2">
    <source>
        <dbReference type="Proteomes" id="UP000324222"/>
    </source>
</evidence>
<reference evidence="1 2" key="1">
    <citation type="submission" date="2019-05" db="EMBL/GenBank/DDBJ databases">
        <title>Another draft genome of Portunus trituberculatus and its Hox gene families provides insights of decapod evolution.</title>
        <authorList>
            <person name="Jeong J.-H."/>
            <person name="Song I."/>
            <person name="Kim S."/>
            <person name="Choi T."/>
            <person name="Kim D."/>
            <person name="Ryu S."/>
            <person name="Kim W."/>
        </authorList>
    </citation>
    <scope>NUCLEOTIDE SEQUENCE [LARGE SCALE GENOMIC DNA]</scope>
    <source>
        <tissue evidence="1">Muscle</tissue>
    </source>
</reference>
<evidence type="ECO:0000313" key="1">
    <source>
        <dbReference type="EMBL" id="MPC75264.1"/>
    </source>
</evidence>
<protein>
    <submittedName>
        <fullName evidence="1">Uncharacterized protein</fullName>
    </submittedName>
</protein>
<dbReference type="Proteomes" id="UP000324222">
    <property type="component" value="Unassembled WGS sequence"/>
</dbReference>
<gene>
    <name evidence="1" type="ORF">E2C01_069649</name>
</gene>
<dbReference type="AlphaFoldDB" id="A0A5B7I3D1"/>
<name>A0A5B7I3D1_PORTR</name>
<proteinExistence type="predicted"/>
<dbReference type="EMBL" id="VSRR010040718">
    <property type="protein sequence ID" value="MPC75264.1"/>
    <property type="molecule type" value="Genomic_DNA"/>
</dbReference>
<sequence length="315" mass="37433">MEYRQVPHEVWSAFQLHPTLQRLLVSLGAAGLEGVMEARKMHTTPNYRRYEFLLLRGRMRRSVHVNLQGEAPGVMMACLWDFLANLPFPVIRNQRDWINIYNVEFNQVLERVVSLYYLQKMYLKAFLYLSRQARLLLVGVLFMVRQAVDTELRRGRLDLHQIDYHLKLTIFYYMKAMLWASDRSTRGRVCRVFINIIRNMWLLEPAFTMQVTEHEALTACVGRDQVAWQLVMTSRLQHYSWYPAARRWHLKKHNKVMDAKRYWNLDDVLPLDRPGLLGYLPYHALCRFFGCAPGGRKIPQPIFQRVRKYFCGEGF</sequence>
<comment type="caution">
    <text evidence="1">The sequence shown here is derived from an EMBL/GenBank/DDBJ whole genome shotgun (WGS) entry which is preliminary data.</text>
</comment>
<keyword evidence="2" id="KW-1185">Reference proteome</keyword>
<accession>A0A5B7I3D1</accession>